<reference evidence="2 3" key="1">
    <citation type="submission" date="2024-01" db="EMBL/GenBank/DDBJ databases">
        <title>The genomes of 5 underutilized Papilionoideae crops provide insights into root nodulation and disease resistanc.</title>
        <authorList>
            <person name="Jiang F."/>
        </authorList>
    </citation>
    <scope>NUCLEOTIDE SEQUENCE [LARGE SCALE GENOMIC DNA]</scope>
    <source>
        <strain evidence="2">LVBAO_FW01</strain>
        <tissue evidence="2">Leaves</tissue>
    </source>
</reference>
<evidence type="ECO:0000256" key="1">
    <source>
        <dbReference type="SAM" id="MobiDB-lite"/>
    </source>
</evidence>
<feature type="region of interest" description="Disordered" evidence="1">
    <location>
        <begin position="1"/>
        <end position="34"/>
    </location>
</feature>
<gene>
    <name evidence="2" type="ORF">VNO77_25795</name>
</gene>
<dbReference type="Proteomes" id="UP001367508">
    <property type="component" value="Unassembled WGS sequence"/>
</dbReference>
<protein>
    <submittedName>
        <fullName evidence="2">Uncharacterized protein</fullName>
    </submittedName>
</protein>
<accession>A0AAN9Q4Y0</accession>
<dbReference type="EMBL" id="JAYMYQ010000006">
    <property type="protein sequence ID" value="KAK7322416.1"/>
    <property type="molecule type" value="Genomic_DNA"/>
</dbReference>
<sequence>MGEKDLEEAKSYDFGSIENERKTRESVCADERRRASDRGRSASFRIISIKRPGEYCAYLNVSHGIWPRITFTQYNATPSKVHALEIWRAFDRDSSHVIATELDDQSPIISSNNDAHIREAWSYVSTFGFPACSQAPPSRDIRNKLAHGHRACRGSRYVSKRKRFHLSECTHDNIQALQNQSTECPIASISGNPLVKVVQKRTRPGGLILWISLESSLRSIPEDSGLMTDDCSSIGDFYDGNTECKVKKNVMTVSKDVVCNGLTYAESDLLIGPSNCK</sequence>
<name>A0AAN9Q4Y0_CANGL</name>
<dbReference type="AlphaFoldDB" id="A0AAN9Q4Y0"/>
<proteinExistence type="predicted"/>
<keyword evidence="3" id="KW-1185">Reference proteome</keyword>
<evidence type="ECO:0000313" key="2">
    <source>
        <dbReference type="EMBL" id="KAK7322416.1"/>
    </source>
</evidence>
<comment type="caution">
    <text evidence="2">The sequence shown here is derived from an EMBL/GenBank/DDBJ whole genome shotgun (WGS) entry which is preliminary data.</text>
</comment>
<feature type="compositionally biased region" description="Basic and acidic residues" evidence="1">
    <location>
        <begin position="1"/>
        <end position="11"/>
    </location>
</feature>
<feature type="compositionally biased region" description="Basic and acidic residues" evidence="1">
    <location>
        <begin position="18"/>
        <end position="34"/>
    </location>
</feature>
<evidence type="ECO:0000313" key="3">
    <source>
        <dbReference type="Proteomes" id="UP001367508"/>
    </source>
</evidence>
<organism evidence="2 3">
    <name type="scientific">Canavalia gladiata</name>
    <name type="common">Sword bean</name>
    <name type="synonym">Dolichos gladiatus</name>
    <dbReference type="NCBI Taxonomy" id="3824"/>
    <lineage>
        <taxon>Eukaryota</taxon>
        <taxon>Viridiplantae</taxon>
        <taxon>Streptophyta</taxon>
        <taxon>Embryophyta</taxon>
        <taxon>Tracheophyta</taxon>
        <taxon>Spermatophyta</taxon>
        <taxon>Magnoliopsida</taxon>
        <taxon>eudicotyledons</taxon>
        <taxon>Gunneridae</taxon>
        <taxon>Pentapetalae</taxon>
        <taxon>rosids</taxon>
        <taxon>fabids</taxon>
        <taxon>Fabales</taxon>
        <taxon>Fabaceae</taxon>
        <taxon>Papilionoideae</taxon>
        <taxon>50 kb inversion clade</taxon>
        <taxon>NPAAA clade</taxon>
        <taxon>indigoferoid/millettioid clade</taxon>
        <taxon>Phaseoleae</taxon>
        <taxon>Canavalia</taxon>
    </lineage>
</organism>